<dbReference type="AlphaFoldDB" id="A0A4R3JIH3"/>
<feature type="transmembrane region" description="Helical" evidence="1">
    <location>
        <begin position="108"/>
        <end position="133"/>
    </location>
</feature>
<evidence type="ECO:0000256" key="1">
    <source>
        <dbReference type="SAM" id="Phobius"/>
    </source>
</evidence>
<dbReference type="InterPro" id="IPR031599">
    <property type="entry name" value="ABC_tran_2"/>
</dbReference>
<dbReference type="RefSeq" id="WP_116441818.1">
    <property type="nucleotide sequence ID" value="NZ_BHEO01000008.1"/>
</dbReference>
<dbReference type="Pfam" id="PF16949">
    <property type="entry name" value="ABC_tran_2"/>
    <property type="match status" value="1"/>
</dbReference>
<keyword evidence="5" id="KW-1185">Reference proteome</keyword>
<feature type="transmembrane region" description="Helical" evidence="1">
    <location>
        <begin position="429"/>
        <end position="449"/>
    </location>
</feature>
<feature type="transmembrane region" description="Helical" evidence="1">
    <location>
        <begin position="65"/>
        <end position="87"/>
    </location>
</feature>
<accession>A0A4R3JIH3</accession>
<evidence type="ECO:0000313" key="2">
    <source>
        <dbReference type="EMBL" id="GBU05408.1"/>
    </source>
</evidence>
<protein>
    <submittedName>
        <fullName evidence="3">ABC-2 type transport system permease protein</fullName>
    </submittedName>
</protein>
<feature type="transmembrane region" description="Helical" evidence="1">
    <location>
        <begin position="496"/>
        <end position="517"/>
    </location>
</feature>
<feature type="transmembrane region" description="Helical" evidence="1">
    <location>
        <begin position="27"/>
        <end position="53"/>
    </location>
</feature>
<feature type="transmembrane region" description="Helical" evidence="1">
    <location>
        <begin position="352"/>
        <end position="376"/>
    </location>
</feature>
<feature type="transmembrane region" description="Helical" evidence="1">
    <location>
        <begin position="397"/>
        <end position="417"/>
    </location>
</feature>
<keyword evidence="1" id="KW-0472">Membrane</keyword>
<evidence type="ECO:0000313" key="5">
    <source>
        <dbReference type="Proteomes" id="UP000702954"/>
    </source>
</evidence>
<sequence>MRSKCLLLVKIQIQNLGLKKKWGVKQIFLAAIYVILLAMLASYSFGLAFGLGFLGMEELVPGCAVILPGIVTFFFSMLKTNGILFAYKDYEMLMSLPVPTRTVIASRFLLMYLFHLGMTAFVLVPMGIGYFLWAESSVMAVLIWITGIFLIPLIPTAAATLVGAGIIFISARFRRANAVSTVLTVLLTMSVLIASFGSTAVIPEEGFTPEQIGMIGKALRDSIYQMYPPANWFFRGVTGAGLMDFFLFAALSVGVYLIFVVLVSKNYKKMNTALMTHRTKGNYQVEKITAKHPVTAICQKEIRRFFGSTIYCVNMGIGVLMSLMLAVASFFVSDADLKRMLGVQIPEQMLKGILPLILGALIMMTCTTSVSLSLEGKNLWILKSLPITKEEIYKGKMLFNLLLQIPTALISSALLAVRFRVTGMTLITLFVYPVAAAFAGTVWGLFINLKLPVYNWTNETTVVKQSAASFFALIFGIIVSIPFMGLIFFVGDVSVGVLGVAEAGVLLLIAAGLWSYCRRVEF</sequence>
<gene>
    <name evidence="3" type="ORF">EDD74_12138</name>
    <name evidence="2" type="ORF">FAEUMB_19490</name>
</gene>
<dbReference type="EMBL" id="SLZV01000021">
    <property type="protein sequence ID" value="TCS66009.1"/>
    <property type="molecule type" value="Genomic_DNA"/>
</dbReference>
<keyword evidence="1" id="KW-0812">Transmembrane</keyword>
<evidence type="ECO:0000313" key="3">
    <source>
        <dbReference type="EMBL" id="TCS66009.1"/>
    </source>
</evidence>
<dbReference type="EMBL" id="BHEO01000008">
    <property type="protein sequence ID" value="GBU05408.1"/>
    <property type="molecule type" value="Genomic_DNA"/>
</dbReference>
<keyword evidence="1" id="KW-1133">Transmembrane helix</keyword>
<feature type="transmembrane region" description="Helical" evidence="1">
    <location>
        <begin position="139"/>
        <end position="169"/>
    </location>
</feature>
<dbReference type="Proteomes" id="UP000294613">
    <property type="component" value="Unassembled WGS sequence"/>
</dbReference>
<feature type="transmembrane region" description="Helical" evidence="1">
    <location>
        <begin position="245"/>
        <end position="263"/>
    </location>
</feature>
<feature type="transmembrane region" description="Helical" evidence="1">
    <location>
        <begin position="181"/>
        <end position="202"/>
    </location>
</feature>
<comment type="caution">
    <text evidence="3">The sequence shown here is derived from an EMBL/GenBank/DDBJ whole genome shotgun (WGS) entry which is preliminary data.</text>
</comment>
<organism evidence="3 4">
    <name type="scientific">Faecalimonas umbilicata</name>
    <dbReference type="NCBI Taxonomy" id="1912855"/>
    <lineage>
        <taxon>Bacteria</taxon>
        <taxon>Bacillati</taxon>
        <taxon>Bacillota</taxon>
        <taxon>Clostridia</taxon>
        <taxon>Lachnospirales</taxon>
        <taxon>Lachnospiraceae</taxon>
        <taxon>Faecalimonas</taxon>
    </lineage>
</organism>
<feature type="transmembrane region" description="Helical" evidence="1">
    <location>
        <begin position="470"/>
        <end position="490"/>
    </location>
</feature>
<name>A0A4R3JIH3_9FIRM</name>
<evidence type="ECO:0000313" key="4">
    <source>
        <dbReference type="Proteomes" id="UP000294613"/>
    </source>
</evidence>
<proteinExistence type="predicted"/>
<reference evidence="3 4" key="2">
    <citation type="submission" date="2019-03" db="EMBL/GenBank/DDBJ databases">
        <title>Genomic Encyclopedia of Type Strains, Phase IV (KMG-IV): sequencing the most valuable type-strain genomes for metagenomic binning, comparative biology and taxonomic classification.</title>
        <authorList>
            <person name="Goeker M."/>
        </authorList>
    </citation>
    <scope>NUCLEOTIDE SEQUENCE [LARGE SCALE GENOMIC DNA]</scope>
    <source>
        <strain evidence="3 4">DSM 103426</strain>
    </source>
</reference>
<dbReference type="Proteomes" id="UP000702954">
    <property type="component" value="Unassembled WGS sequence"/>
</dbReference>
<reference evidence="2 5" key="1">
    <citation type="journal article" date="2018" name="Int. J. Syst. Evol. Microbiol.">
        <title>Draft Genome Sequence of Faecalimonas umbilicata JCM 30896T, an Acetate-Producing Bacterium Isolated from Human Feces.</title>
        <authorList>
            <person name="Sakamoto M."/>
            <person name="Ikeyama N."/>
            <person name="Yuki M."/>
            <person name="Ohkuma M."/>
        </authorList>
    </citation>
    <scope>NUCLEOTIDE SEQUENCE [LARGE SCALE GENOMIC DNA]</scope>
    <source>
        <strain evidence="2 5">EGH7</strain>
    </source>
</reference>
<feature type="transmembrane region" description="Helical" evidence="1">
    <location>
        <begin position="310"/>
        <end position="332"/>
    </location>
</feature>